<gene>
    <name evidence="1" type="ORF">SAMN06296378_1836</name>
</gene>
<name>A0A2C8ZPK4_9MICO</name>
<accession>A0A2C8ZPK4</accession>
<evidence type="ECO:0000313" key="2">
    <source>
        <dbReference type="Proteomes" id="UP000219440"/>
    </source>
</evidence>
<sequence length="45" mass="5308">MLVWFTEWQVAEEHLLITVGDIVDFTLYPANTDWLSRLFVDRPAV</sequence>
<dbReference type="RefSeq" id="WP_179691847.1">
    <property type="nucleotide sequence ID" value="NZ_BMLC01000001.1"/>
</dbReference>
<dbReference type="EMBL" id="OCST01000003">
    <property type="protein sequence ID" value="SOE67022.1"/>
    <property type="molecule type" value="Genomic_DNA"/>
</dbReference>
<organism evidence="1 2">
    <name type="scientific">Salinibacterium xinjiangense</name>
    <dbReference type="NCBI Taxonomy" id="386302"/>
    <lineage>
        <taxon>Bacteria</taxon>
        <taxon>Bacillati</taxon>
        <taxon>Actinomycetota</taxon>
        <taxon>Actinomycetes</taxon>
        <taxon>Micrococcales</taxon>
        <taxon>Microbacteriaceae</taxon>
        <taxon>Salinibacterium</taxon>
    </lineage>
</organism>
<dbReference type="AlphaFoldDB" id="A0A2C8ZPK4"/>
<evidence type="ECO:0000313" key="1">
    <source>
        <dbReference type="EMBL" id="SOE67022.1"/>
    </source>
</evidence>
<dbReference type="Proteomes" id="UP000219440">
    <property type="component" value="Unassembled WGS sequence"/>
</dbReference>
<protein>
    <submittedName>
        <fullName evidence="1">Uncharacterized protein</fullName>
    </submittedName>
</protein>
<keyword evidence="2" id="KW-1185">Reference proteome</keyword>
<reference evidence="1 2" key="1">
    <citation type="submission" date="2017-09" db="EMBL/GenBank/DDBJ databases">
        <authorList>
            <person name="Ehlers B."/>
            <person name="Leendertz F.H."/>
        </authorList>
    </citation>
    <scope>NUCLEOTIDE SEQUENCE [LARGE SCALE GENOMIC DNA]</scope>
    <source>
        <strain evidence="1 2">CGMCC 1.05381</strain>
    </source>
</reference>
<proteinExistence type="predicted"/>